<reference evidence="2 3" key="1">
    <citation type="submission" date="2019-08" db="EMBL/GenBank/DDBJ databases">
        <authorList>
            <person name="Liang Q."/>
        </authorList>
    </citation>
    <scope>NUCLEOTIDE SEQUENCE [LARGE SCALE GENOMIC DNA]</scope>
    <source>
        <strain evidence="2 3">V1718</strain>
    </source>
</reference>
<dbReference type="GO" id="GO:0016020">
    <property type="term" value="C:membrane"/>
    <property type="evidence" value="ECO:0007669"/>
    <property type="project" value="TreeGrafter"/>
</dbReference>
<evidence type="ECO:0000313" key="2">
    <source>
        <dbReference type="EMBL" id="QED26191.1"/>
    </source>
</evidence>
<keyword evidence="3" id="KW-1185">Reference proteome</keyword>
<dbReference type="GO" id="GO:0016746">
    <property type="term" value="F:acyltransferase activity"/>
    <property type="evidence" value="ECO:0007669"/>
    <property type="project" value="UniProtKB-KW"/>
</dbReference>
<dbReference type="EMBL" id="CP042467">
    <property type="protein sequence ID" value="QED26191.1"/>
    <property type="molecule type" value="Genomic_DNA"/>
</dbReference>
<dbReference type="KEGG" id="bbae:FRD01_02735"/>
<dbReference type="AlphaFoldDB" id="A0A5B8XM13"/>
<evidence type="ECO:0000259" key="1">
    <source>
        <dbReference type="SMART" id="SM00563"/>
    </source>
</evidence>
<evidence type="ECO:0000313" key="3">
    <source>
        <dbReference type="Proteomes" id="UP000321595"/>
    </source>
</evidence>
<dbReference type="PANTHER" id="PTHR22753:SF14">
    <property type="entry name" value="MONOACYLGLYCEROL_DIACYLGLYCEROL O-ACYLTRANSFERASE"/>
    <property type="match status" value="1"/>
</dbReference>
<accession>A0A5B8XM13</accession>
<dbReference type="SMART" id="SM00563">
    <property type="entry name" value="PlsC"/>
    <property type="match status" value="1"/>
</dbReference>
<sequence length="231" mass="25498">MSTDLTRPIPAITLKALDRVSRYFDTQLYDAHKIPEGGVLIVGNHALAGIDALALMPKLYDATGRAPRGLGLKALFDVPVLKNILEECGAVAGERKTACELLEAQEMVVVYPGGAKDSLKTRSERYRLKWDGRNGFAHVAIKTGKPVVPIAGIGPDEVFPILTSHGLRVPWLNNQRVPLFLPLARRVPFRFYVGDPIYPPEHTLETDSSHFAREVSTALQDLIDRGLKERP</sequence>
<proteinExistence type="predicted"/>
<name>A0A5B8XM13_9DELT</name>
<dbReference type="Proteomes" id="UP000321595">
    <property type="component" value="Chromosome"/>
</dbReference>
<dbReference type="InterPro" id="IPR002123">
    <property type="entry name" value="Plipid/glycerol_acylTrfase"/>
</dbReference>
<feature type="domain" description="Phospholipid/glycerol acyltransferase" evidence="1">
    <location>
        <begin position="39"/>
        <end position="155"/>
    </location>
</feature>
<dbReference type="SUPFAM" id="SSF69593">
    <property type="entry name" value="Glycerol-3-phosphate (1)-acyltransferase"/>
    <property type="match status" value="1"/>
</dbReference>
<gene>
    <name evidence="2" type="ORF">FRD01_02735</name>
</gene>
<keyword evidence="2" id="KW-0012">Acyltransferase</keyword>
<organism evidence="2 3">
    <name type="scientific">Microvenator marinus</name>
    <dbReference type="NCBI Taxonomy" id="2600177"/>
    <lineage>
        <taxon>Bacteria</taxon>
        <taxon>Deltaproteobacteria</taxon>
        <taxon>Bradymonadales</taxon>
        <taxon>Microvenatoraceae</taxon>
        <taxon>Microvenator</taxon>
    </lineage>
</organism>
<protein>
    <submittedName>
        <fullName evidence="2">Acyltransferase family protein</fullName>
    </submittedName>
</protein>
<dbReference type="CDD" id="cd07987">
    <property type="entry name" value="LPLAT_MGAT-like"/>
    <property type="match status" value="1"/>
</dbReference>
<dbReference type="RefSeq" id="WP_146957423.1">
    <property type="nucleotide sequence ID" value="NZ_CP042467.1"/>
</dbReference>
<dbReference type="PANTHER" id="PTHR22753">
    <property type="entry name" value="TRANSMEMBRANE PROTEIN 68"/>
    <property type="match status" value="1"/>
</dbReference>
<keyword evidence="2" id="KW-0808">Transferase</keyword>
<dbReference type="Pfam" id="PF01553">
    <property type="entry name" value="Acyltransferase"/>
    <property type="match status" value="1"/>
</dbReference>
<dbReference type="OrthoDB" id="5496738at2"/>